<proteinExistence type="predicted"/>
<evidence type="ECO:0000313" key="2">
    <source>
        <dbReference type="Proteomes" id="UP001500782"/>
    </source>
</evidence>
<dbReference type="EMBL" id="BAAADJ010000003">
    <property type="protein sequence ID" value="GAA0315053.1"/>
    <property type="molecule type" value="Genomic_DNA"/>
</dbReference>
<keyword evidence="2" id="KW-1185">Reference proteome</keyword>
<gene>
    <name evidence="1" type="ORF">GCM10008967_01950</name>
</gene>
<organism evidence="1 2">
    <name type="scientific">Bacillus carboniphilus</name>
    <dbReference type="NCBI Taxonomy" id="86663"/>
    <lineage>
        <taxon>Bacteria</taxon>
        <taxon>Bacillati</taxon>
        <taxon>Bacillota</taxon>
        <taxon>Bacilli</taxon>
        <taxon>Bacillales</taxon>
        <taxon>Bacillaceae</taxon>
        <taxon>Bacillus</taxon>
    </lineage>
</organism>
<accession>A0ABN0VQY7</accession>
<dbReference type="RefSeq" id="WP_343795535.1">
    <property type="nucleotide sequence ID" value="NZ_BAAADJ010000003.1"/>
</dbReference>
<comment type="caution">
    <text evidence="1">The sequence shown here is derived from an EMBL/GenBank/DDBJ whole genome shotgun (WGS) entry which is preliminary data.</text>
</comment>
<dbReference type="Proteomes" id="UP001500782">
    <property type="component" value="Unassembled WGS sequence"/>
</dbReference>
<name>A0ABN0VQY7_9BACI</name>
<protein>
    <recommendedName>
        <fullName evidence="3">YneQ</fullName>
    </recommendedName>
</protein>
<evidence type="ECO:0000313" key="1">
    <source>
        <dbReference type="EMBL" id="GAA0315053.1"/>
    </source>
</evidence>
<sequence>MAFGLKRGELLNWKKKIDEGEIAFLTHFWLDDRFPQCNTVTKVGCKDLKQLAEWGKRYGLKKEWIHHRADGYSHFDLLGDKEVFILKQEGMLENLLKLKKREESRS</sequence>
<evidence type="ECO:0008006" key="3">
    <source>
        <dbReference type="Google" id="ProtNLM"/>
    </source>
</evidence>
<reference evidence="1 2" key="1">
    <citation type="journal article" date="2019" name="Int. J. Syst. Evol. Microbiol.">
        <title>The Global Catalogue of Microorganisms (GCM) 10K type strain sequencing project: providing services to taxonomists for standard genome sequencing and annotation.</title>
        <authorList>
            <consortium name="The Broad Institute Genomics Platform"/>
            <consortium name="The Broad Institute Genome Sequencing Center for Infectious Disease"/>
            <person name="Wu L."/>
            <person name="Ma J."/>
        </authorList>
    </citation>
    <scope>NUCLEOTIDE SEQUENCE [LARGE SCALE GENOMIC DNA]</scope>
    <source>
        <strain evidence="1 2">JCM 9731</strain>
    </source>
</reference>